<dbReference type="GO" id="GO:0004315">
    <property type="term" value="F:3-oxoacyl-[acyl-carrier-protein] synthase activity"/>
    <property type="evidence" value="ECO:0007669"/>
    <property type="project" value="InterPro"/>
</dbReference>
<evidence type="ECO:0000313" key="6">
    <source>
        <dbReference type="Proteomes" id="UP000248326"/>
    </source>
</evidence>
<feature type="domain" description="Beta-ketoacyl-[acyl-carrier-protein] synthase III C-terminal" evidence="3">
    <location>
        <begin position="244"/>
        <end position="324"/>
    </location>
</feature>
<gene>
    <name evidence="5" type="ORF">DES52_101364</name>
</gene>
<comment type="caution">
    <text evidence="5">The sequence shown here is derived from an EMBL/GenBank/DDBJ whole genome shotgun (WGS) entry which is preliminary data.</text>
</comment>
<dbReference type="Pfam" id="PF08545">
    <property type="entry name" value="ACP_syn_III"/>
    <property type="match status" value="1"/>
</dbReference>
<keyword evidence="1" id="KW-0808">Transferase</keyword>
<dbReference type="Gene3D" id="3.40.47.10">
    <property type="match status" value="1"/>
</dbReference>
<evidence type="ECO:0000313" key="5">
    <source>
        <dbReference type="EMBL" id="PYE56559.1"/>
    </source>
</evidence>
<dbReference type="RefSeq" id="WP_110885034.1">
    <property type="nucleotide sequence ID" value="NZ_QJSX01000001.1"/>
</dbReference>
<reference evidence="5 6" key="1">
    <citation type="submission" date="2018-06" db="EMBL/GenBank/DDBJ databases">
        <title>Genomic Encyclopedia of Type Strains, Phase IV (KMG-IV): sequencing the most valuable type-strain genomes for metagenomic binning, comparative biology and taxonomic classification.</title>
        <authorList>
            <person name="Goeker M."/>
        </authorList>
    </citation>
    <scope>NUCLEOTIDE SEQUENCE [LARGE SCALE GENOMIC DNA]</scope>
    <source>
        <strain evidence="5 6">DSM 18048</strain>
    </source>
</reference>
<feature type="domain" description="Beta-ketoacyl-[acyl-carrier-protein] synthase III N-terminal" evidence="4">
    <location>
        <begin position="107"/>
        <end position="174"/>
    </location>
</feature>
<protein>
    <submittedName>
        <fullName evidence="5">3-oxoacyl-[acyl-carrier-protein] synthase-3</fullName>
    </submittedName>
</protein>
<evidence type="ECO:0000256" key="2">
    <source>
        <dbReference type="ARBA" id="ARBA00023315"/>
    </source>
</evidence>
<dbReference type="InterPro" id="IPR016039">
    <property type="entry name" value="Thiolase-like"/>
</dbReference>
<proteinExistence type="predicted"/>
<dbReference type="InterPro" id="IPR013747">
    <property type="entry name" value="ACP_syn_III_C"/>
</dbReference>
<sequence length="325" mass="33463">MRPIRILGTGEALPRRVVTSAEVEALCGVPSGWAERRAGVRERRWASDGETNAILGATAARAALDAAALSARDVDLVLNASGTAQQPIPDNAALIAAELGLSGVAAFSVHATCLSFLAALDVAADRVALGRAKRVLIVSSDVGSVGLNFGEPESACLIGDGAAAVIVGPSDGASGLHVSRFETYPEGAHLTEIRGGGTWRTPSHPDATPTDFLFRMAGLGVLKLARDVAPSFLERLSPGLSTGLGDIDVVVPHQASLAGLRLMERFGWPRERVATTLETLGNVIAASIPLTLHRAITSGALARGQRTLLIGTGAGFSIGGAILTY</sequence>
<accession>A0A318SB01</accession>
<keyword evidence="6" id="KW-1185">Reference proteome</keyword>
<dbReference type="Pfam" id="PF08541">
    <property type="entry name" value="ACP_syn_III_C"/>
    <property type="match status" value="1"/>
</dbReference>
<dbReference type="SUPFAM" id="SSF53901">
    <property type="entry name" value="Thiolase-like"/>
    <property type="match status" value="1"/>
</dbReference>
<evidence type="ECO:0000259" key="4">
    <source>
        <dbReference type="Pfam" id="PF08545"/>
    </source>
</evidence>
<dbReference type="EMBL" id="QJSX01000001">
    <property type="protein sequence ID" value="PYE56559.1"/>
    <property type="molecule type" value="Genomic_DNA"/>
</dbReference>
<dbReference type="Proteomes" id="UP000248326">
    <property type="component" value="Unassembled WGS sequence"/>
</dbReference>
<dbReference type="AlphaFoldDB" id="A0A318SB01"/>
<evidence type="ECO:0000259" key="3">
    <source>
        <dbReference type="Pfam" id="PF08541"/>
    </source>
</evidence>
<evidence type="ECO:0000256" key="1">
    <source>
        <dbReference type="ARBA" id="ARBA00022679"/>
    </source>
</evidence>
<dbReference type="PANTHER" id="PTHR34069:SF2">
    <property type="entry name" value="BETA-KETOACYL-[ACYL-CARRIER-PROTEIN] SYNTHASE III"/>
    <property type="match status" value="1"/>
</dbReference>
<dbReference type="GO" id="GO:0006633">
    <property type="term" value="P:fatty acid biosynthetic process"/>
    <property type="evidence" value="ECO:0007669"/>
    <property type="project" value="InterPro"/>
</dbReference>
<dbReference type="OrthoDB" id="9815506at2"/>
<dbReference type="CDD" id="cd00830">
    <property type="entry name" value="KAS_III"/>
    <property type="match status" value="1"/>
</dbReference>
<dbReference type="GO" id="GO:0044550">
    <property type="term" value="P:secondary metabolite biosynthetic process"/>
    <property type="evidence" value="ECO:0007669"/>
    <property type="project" value="TreeGrafter"/>
</dbReference>
<organism evidence="5 6">
    <name type="scientific">Deinococcus yavapaiensis KR-236</name>
    <dbReference type="NCBI Taxonomy" id="694435"/>
    <lineage>
        <taxon>Bacteria</taxon>
        <taxon>Thermotogati</taxon>
        <taxon>Deinococcota</taxon>
        <taxon>Deinococci</taxon>
        <taxon>Deinococcales</taxon>
        <taxon>Deinococcaceae</taxon>
        <taxon>Deinococcus</taxon>
    </lineage>
</organism>
<dbReference type="PANTHER" id="PTHR34069">
    <property type="entry name" value="3-OXOACYL-[ACYL-CARRIER-PROTEIN] SYNTHASE 3"/>
    <property type="match status" value="1"/>
</dbReference>
<name>A0A318SB01_9DEIO</name>
<keyword evidence="2" id="KW-0012">Acyltransferase</keyword>
<dbReference type="InterPro" id="IPR013751">
    <property type="entry name" value="ACP_syn_III_N"/>
</dbReference>